<accession>A0A644X0U3</accession>
<dbReference type="Gene3D" id="3.30.2080.10">
    <property type="entry name" value="GH92 mannosidase domain"/>
    <property type="match status" value="1"/>
</dbReference>
<dbReference type="InterPro" id="IPR008928">
    <property type="entry name" value="6-hairpin_glycosidase_sf"/>
</dbReference>
<protein>
    <recommendedName>
        <fullName evidence="5">Glycosyl hydrolase family 92 domain-containing protein</fullName>
    </recommendedName>
</protein>
<dbReference type="Pfam" id="PF17678">
    <property type="entry name" value="Glyco_hydro_92N"/>
    <property type="match status" value="1"/>
</dbReference>
<dbReference type="GO" id="GO:0005975">
    <property type="term" value="P:carbohydrate metabolic process"/>
    <property type="evidence" value="ECO:0007669"/>
    <property type="project" value="InterPro"/>
</dbReference>
<evidence type="ECO:0000259" key="3">
    <source>
        <dbReference type="Pfam" id="PF17678"/>
    </source>
</evidence>
<dbReference type="PANTHER" id="PTHR12143:SF39">
    <property type="entry name" value="SECRETED PROTEIN"/>
    <property type="match status" value="1"/>
</dbReference>
<dbReference type="GO" id="GO:0030246">
    <property type="term" value="F:carbohydrate binding"/>
    <property type="evidence" value="ECO:0007669"/>
    <property type="project" value="InterPro"/>
</dbReference>
<keyword evidence="1" id="KW-1133">Transmembrane helix</keyword>
<feature type="domain" description="Glycosyl hydrolase family 92" evidence="2">
    <location>
        <begin position="303"/>
        <end position="774"/>
    </location>
</feature>
<evidence type="ECO:0000259" key="2">
    <source>
        <dbReference type="Pfam" id="PF07971"/>
    </source>
</evidence>
<gene>
    <name evidence="4" type="ORF">SDC9_56098</name>
</gene>
<dbReference type="Gene3D" id="2.70.98.10">
    <property type="match status" value="1"/>
</dbReference>
<dbReference type="InterPro" id="IPR014718">
    <property type="entry name" value="GH-type_carb-bd"/>
</dbReference>
<feature type="domain" description="Glycosyl hydrolase family 92 N-terminal" evidence="3">
    <location>
        <begin position="64"/>
        <end position="291"/>
    </location>
</feature>
<dbReference type="InterPro" id="IPR041371">
    <property type="entry name" value="GH92_N"/>
</dbReference>
<dbReference type="Gene3D" id="1.20.1050.60">
    <property type="entry name" value="alpha-1,2-mannosidase"/>
    <property type="match status" value="1"/>
</dbReference>
<dbReference type="Gene3D" id="1.20.1610.10">
    <property type="entry name" value="alpha-1,2-mannosidases domains"/>
    <property type="match status" value="1"/>
</dbReference>
<dbReference type="GO" id="GO:0006516">
    <property type="term" value="P:glycoprotein catabolic process"/>
    <property type="evidence" value="ECO:0007669"/>
    <property type="project" value="TreeGrafter"/>
</dbReference>
<dbReference type="GO" id="GO:0005829">
    <property type="term" value="C:cytosol"/>
    <property type="evidence" value="ECO:0007669"/>
    <property type="project" value="TreeGrafter"/>
</dbReference>
<evidence type="ECO:0008006" key="5">
    <source>
        <dbReference type="Google" id="ProtNLM"/>
    </source>
</evidence>
<dbReference type="GO" id="GO:0000224">
    <property type="term" value="F:peptide-N4-(N-acetyl-beta-glucosaminyl)asparagine amidase activity"/>
    <property type="evidence" value="ECO:0007669"/>
    <property type="project" value="TreeGrafter"/>
</dbReference>
<reference evidence="4" key="1">
    <citation type="submission" date="2019-08" db="EMBL/GenBank/DDBJ databases">
        <authorList>
            <person name="Kucharzyk K."/>
            <person name="Murdoch R.W."/>
            <person name="Higgins S."/>
            <person name="Loffler F."/>
        </authorList>
    </citation>
    <scope>NUCLEOTIDE SEQUENCE</scope>
</reference>
<organism evidence="4">
    <name type="scientific">bioreactor metagenome</name>
    <dbReference type="NCBI Taxonomy" id="1076179"/>
    <lineage>
        <taxon>unclassified sequences</taxon>
        <taxon>metagenomes</taxon>
        <taxon>ecological metagenomes</taxon>
    </lineage>
</organism>
<evidence type="ECO:0000313" key="4">
    <source>
        <dbReference type="EMBL" id="MPM09775.1"/>
    </source>
</evidence>
<dbReference type="SUPFAM" id="SSF48208">
    <property type="entry name" value="Six-hairpin glycosidases"/>
    <property type="match status" value="1"/>
</dbReference>
<name>A0A644X0U3_9ZZZZ</name>
<keyword evidence="1" id="KW-0812">Transmembrane</keyword>
<dbReference type="NCBIfam" id="TIGR01180">
    <property type="entry name" value="aman2_put"/>
    <property type="match status" value="1"/>
</dbReference>
<dbReference type="EMBL" id="VSSQ01001610">
    <property type="protein sequence ID" value="MPM09775.1"/>
    <property type="molecule type" value="Genomic_DNA"/>
</dbReference>
<dbReference type="InterPro" id="IPR012939">
    <property type="entry name" value="Glyco_hydro_92"/>
</dbReference>
<feature type="transmembrane region" description="Helical" evidence="1">
    <location>
        <begin position="12"/>
        <end position="30"/>
    </location>
</feature>
<dbReference type="FunFam" id="3.30.2080.10:FF:000001">
    <property type="entry name" value="Alpha-1,2-mannosidase subfamily"/>
    <property type="match status" value="1"/>
</dbReference>
<dbReference type="Pfam" id="PF07971">
    <property type="entry name" value="Glyco_hydro_92"/>
    <property type="match status" value="1"/>
</dbReference>
<dbReference type="InterPro" id="IPR050883">
    <property type="entry name" value="PNGase"/>
</dbReference>
<dbReference type="InterPro" id="IPR005887">
    <property type="entry name" value="GH92_a_mannosidase_put"/>
</dbReference>
<sequence length="792" mass="90184">MIVSVNIFKKVSKINMIIESLLIFGYLLIIKQLTMNSYTFHKIVLIAITLIFSTTVNSKKLIQFVNPMIGTDAHGHTYPGSSLPFGMVQLSPDNGETDWDWCSGYHYSSDSIQGFSHTHISGAGLSDYGDISVLPITDIYPTADRIRSEFSHDEEYASPGYYSVILKSFNIKAELTTSIRCGLHRYTFPKNDNAAIKLDLAYRNRGDAATEGYIKKIDPTTYVGYRFSKGRAGDDHRVYYAMKLSKPVDEIVILENKRKIKATESKAKDVKVFFKFKTTNNEQILLKVAISSASIDGALRGLNEIHGFDFDKAKANAEKVWENELKKIKIASNDTAFLQTFYTALYHCLLSPTRYDDARGYYYGTDRLAYRTELTPDLLTKGADYRKVYKGKNIYTSHSLWDTFRALNPLFTIITPKLVPHLINSYLLFYDQHGLLPVWDLQFYETNCMTGYHSIPVISDAILKGIKGFDYIKAYHAMKASSMQNIRGSNWFRDYGYVPQDKEIESVTKTLEYAYDDWCIAQVAKKLGFSEDYNLYMKRSEYWRNVFDLEKGFVRAKFANGEWAPDFDPYSPYVNEKRAYAEGNSWQYTWFVPHNIYGLIDAMGSNERFGAKLDSLFTVSSQTTGPKIDDMSGFIGQYVHGNEPSHHVAYLYNYIGQPWKTAERVHMICNAMYNNTPAGLSGNDDLGQMSAWYVFSTIGFYPVNPANGEYVIGTPKADKSEIKVGSRKFIVTAHNLSNENIYIQNATLNGKQYTKSYILHKDMIKGGELILFMGNKPSKTWGVSKEDLPDRN</sequence>
<dbReference type="AlphaFoldDB" id="A0A644X0U3"/>
<keyword evidence="1" id="KW-0472">Membrane</keyword>
<evidence type="ECO:0000256" key="1">
    <source>
        <dbReference type="SAM" id="Phobius"/>
    </source>
</evidence>
<comment type="caution">
    <text evidence="4">The sequence shown here is derived from an EMBL/GenBank/DDBJ whole genome shotgun (WGS) entry which is preliminary data.</text>
</comment>
<dbReference type="PANTHER" id="PTHR12143">
    <property type="entry name" value="PEPTIDE N-GLYCANASE PNGASE -RELATED"/>
    <property type="match status" value="1"/>
</dbReference>
<proteinExistence type="predicted"/>